<dbReference type="HOGENOM" id="CLU_097479_0_0_9"/>
<name>G9YTY1_FLAPL</name>
<dbReference type="PATRIC" id="fig|411475.3.peg.2582"/>
<protein>
    <submittedName>
        <fullName evidence="1">Uncharacterized protein</fullName>
    </submittedName>
</protein>
<reference evidence="1 2" key="1">
    <citation type="submission" date="2011-08" db="EMBL/GenBank/DDBJ databases">
        <authorList>
            <person name="Weinstock G."/>
            <person name="Sodergren E."/>
            <person name="Clifton S."/>
            <person name="Fulton L."/>
            <person name="Fulton B."/>
            <person name="Courtney L."/>
            <person name="Fronick C."/>
            <person name="Harrison M."/>
            <person name="Strong C."/>
            <person name="Farmer C."/>
            <person name="Delahaunty K."/>
            <person name="Markovic C."/>
            <person name="Hall O."/>
            <person name="Minx P."/>
            <person name="Tomlinson C."/>
            <person name="Mitreva M."/>
            <person name="Hou S."/>
            <person name="Chen J."/>
            <person name="Wollam A."/>
            <person name="Pepin K.H."/>
            <person name="Johnson M."/>
            <person name="Bhonagiri V."/>
            <person name="Zhang X."/>
            <person name="Suruliraj S."/>
            <person name="Warren W."/>
            <person name="Chinwalla A."/>
            <person name="Mardis E.R."/>
            <person name="Wilson R.K."/>
        </authorList>
    </citation>
    <scope>NUCLEOTIDE SEQUENCE [LARGE SCALE GENOMIC DNA]</scope>
    <source>
        <strain evidence="1 2">ATCC 29863</strain>
    </source>
</reference>
<sequence length="249" mass="28771">MASVSTWSGIRNKLEQDYLCPALRGHIQYFATSYRESHDQIGRAAIRMDGIEILRSNYYDYEKNYWNRYQALRREGAEADAPKAPFRLAHEETLNDGSFDNVFFYEAFRIFDKQIIEKSLVSENPLVRILALLDRRLGKRRLLTLEESMEQELDWVRVFYVIRMQAEGLMVIKKSQEEPPCRGSHPFLPCGYMDHAWAASRTVEELDAVAGSHVQAKNSMTHGMIRIRPAINSTFRSGTWKSGPTRTGI</sequence>
<dbReference type="EMBL" id="AGCK01000241">
    <property type="protein sequence ID" value="EHM43289.1"/>
    <property type="molecule type" value="Genomic_DNA"/>
</dbReference>
<evidence type="ECO:0000313" key="2">
    <source>
        <dbReference type="Proteomes" id="UP000004459"/>
    </source>
</evidence>
<dbReference type="InterPro" id="IPR057955">
    <property type="entry name" value="SF0329-like"/>
</dbReference>
<dbReference type="Proteomes" id="UP000004459">
    <property type="component" value="Unassembled WGS sequence"/>
</dbReference>
<dbReference type="Pfam" id="PF25753">
    <property type="entry name" value="SF0329"/>
    <property type="match status" value="1"/>
</dbReference>
<dbReference type="AlphaFoldDB" id="G9YTY1"/>
<accession>G9YTY1</accession>
<organism evidence="1 2">
    <name type="scientific">Flavonifractor plautii ATCC 29863</name>
    <dbReference type="NCBI Taxonomy" id="411475"/>
    <lineage>
        <taxon>Bacteria</taxon>
        <taxon>Bacillati</taxon>
        <taxon>Bacillota</taxon>
        <taxon>Clostridia</taxon>
        <taxon>Eubacteriales</taxon>
        <taxon>Oscillospiraceae</taxon>
        <taxon>Flavonifractor</taxon>
    </lineage>
</organism>
<proteinExistence type="predicted"/>
<comment type="caution">
    <text evidence="1">The sequence shown here is derived from an EMBL/GenBank/DDBJ whole genome shotgun (WGS) entry which is preliminary data.</text>
</comment>
<evidence type="ECO:0000313" key="1">
    <source>
        <dbReference type="EMBL" id="EHM43289.1"/>
    </source>
</evidence>
<gene>
    <name evidence="1" type="ORF">HMPREF0372_02993</name>
</gene>